<sequence length="269" mass="29466">MESKNVSSNEITKKDLNKMVWRSTLLQASFNYERYQGAGWLYGMLPALRKIHTNKDDLAVAMKDHAEFFNTHPVLVTFIMGIITAMEKGKIDRDSIRSIKVSLMGPLGGIGDSLIWMTALSICASIGVSLSAKTGSIAGPILFLVLFNAIHFGLRFGLMKYGYKKGIEAVGQFKDQIKKITHAASIVGITILGAMASTFVKLKIIAEPQIGDGSKILIQKDILDKVLANALPVAYVFFMLYLLKKGKSPLFLIILTFVLAVLGHAAMII</sequence>
<dbReference type="GO" id="GO:0005886">
    <property type="term" value="C:plasma membrane"/>
    <property type="evidence" value="ECO:0007669"/>
    <property type="project" value="UniProtKB-SubCell"/>
</dbReference>
<keyword evidence="2" id="KW-0813">Transport</keyword>
<evidence type="ECO:0000313" key="11">
    <source>
        <dbReference type="Proteomes" id="UP000184310"/>
    </source>
</evidence>
<keyword evidence="3" id="KW-1003">Cell membrane</keyword>
<keyword evidence="4" id="KW-0762">Sugar transport</keyword>
<gene>
    <name evidence="10" type="ORF">SAMN02745163_01473</name>
</gene>
<evidence type="ECO:0000313" key="10">
    <source>
        <dbReference type="EMBL" id="SHJ16814.1"/>
    </source>
</evidence>
<keyword evidence="5" id="KW-0598">Phosphotransferase system</keyword>
<comment type="subcellular location">
    <subcellularLocation>
        <location evidence="1">Cell membrane</location>
        <topology evidence="1">Multi-pass membrane protein</topology>
    </subcellularLocation>
</comment>
<evidence type="ECO:0000256" key="3">
    <source>
        <dbReference type="ARBA" id="ARBA00022475"/>
    </source>
</evidence>
<evidence type="ECO:0000256" key="5">
    <source>
        <dbReference type="ARBA" id="ARBA00022683"/>
    </source>
</evidence>
<keyword evidence="7 9" id="KW-1133">Transmembrane helix</keyword>
<dbReference type="PROSITE" id="PS51108">
    <property type="entry name" value="PTS_EIID"/>
    <property type="match status" value="1"/>
</dbReference>
<feature type="transmembrane region" description="Helical" evidence="9">
    <location>
        <begin position="137"/>
        <end position="158"/>
    </location>
</feature>
<dbReference type="Pfam" id="PF03613">
    <property type="entry name" value="EIID-AGA"/>
    <property type="match status" value="1"/>
</dbReference>
<organism evidence="10 11">
    <name type="scientific">Clostridium cavendishii DSM 21758</name>
    <dbReference type="NCBI Taxonomy" id="1121302"/>
    <lineage>
        <taxon>Bacteria</taxon>
        <taxon>Bacillati</taxon>
        <taxon>Bacillota</taxon>
        <taxon>Clostridia</taxon>
        <taxon>Eubacteriales</taxon>
        <taxon>Clostridiaceae</taxon>
        <taxon>Clostridium</taxon>
    </lineage>
</organism>
<dbReference type="EMBL" id="FQZB01000006">
    <property type="protein sequence ID" value="SHJ16814.1"/>
    <property type="molecule type" value="Genomic_DNA"/>
</dbReference>
<feature type="transmembrane region" description="Helical" evidence="9">
    <location>
        <begin position="226"/>
        <end position="243"/>
    </location>
</feature>
<accession>A0A1M6H3Q8</accession>
<dbReference type="Proteomes" id="UP000184310">
    <property type="component" value="Unassembled WGS sequence"/>
</dbReference>
<dbReference type="InterPro" id="IPR050303">
    <property type="entry name" value="GatZ_KbaZ_carbometab"/>
</dbReference>
<dbReference type="GO" id="GO:0009401">
    <property type="term" value="P:phosphoenolpyruvate-dependent sugar phosphotransferase system"/>
    <property type="evidence" value="ECO:0007669"/>
    <property type="project" value="UniProtKB-KW"/>
</dbReference>
<keyword evidence="8 9" id="KW-0472">Membrane</keyword>
<keyword evidence="11" id="KW-1185">Reference proteome</keyword>
<dbReference type="PANTHER" id="PTHR32502:SF5">
    <property type="entry name" value="N-ACETYLGALACTOSAMINE PERMEASE IID COMPONENT-RELATED"/>
    <property type="match status" value="1"/>
</dbReference>
<feature type="transmembrane region" description="Helical" evidence="9">
    <location>
        <begin position="107"/>
        <end position="131"/>
    </location>
</feature>
<evidence type="ECO:0000256" key="1">
    <source>
        <dbReference type="ARBA" id="ARBA00004651"/>
    </source>
</evidence>
<feature type="transmembrane region" description="Helical" evidence="9">
    <location>
        <begin position="68"/>
        <end position="86"/>
    </location>
</feature>
<dbReference type="PANTHER" id="PTHR32502">
    <property type="entry name" value="N-ACETYLGALACTOSAMINE PERMEASE II COMPONENT-RELATED"/>
    <property type="match status" value="1"/>
</dbReference>
<evidence type="ECO:0000256" key="6">
    <source>
        <dbReference type="ARBA" id="ARBA00022692"/>
    </source>
</evidence>
<evidence type="ECO:0000256" key="7">
    <source>
        <dbReference type="ARBA" id="ARBA00022989"/>
    </source>
</evidence>
<name>A0A1M6H3Q8_9CLOT</name>
<keyword evidence="6 9" id="KW-0812">Transmembrane</keyword>
<evidence type="ECO:0000256" key="9">
    <source>
        <dbReference type="SAM" id="Phobius"/>
    </source>
</evidence>
<evidence type="ECO:0000256" key="2">
    <source>
        <dbReference type="ARBA" id="ARBA00022448"/>
    </source>
</evidence>
<feature type="transmembrane region" description="Helical" evidence="9">
    <location>
        <begin position="250"/>
        <end position="268"/>
    </location>
</feature>
<feature type="transmembrane region" description="Helical" evidence="9">
    <location>
        <begin position="183"/>
        <end position="206"/>
    </location>
</feature>
<dbReference type="AlphaFoldDB" id="A0A1M6H3Q8"/>
<evidence type="ECO:0000256" key="8">
    <source>
        <dbReference type="ARBA" id="ARBA00023136"/>
    </source>
</evidence>
<dbReference type="InterPro" id="IPR004704">
    <property type="entry name" value="PTS_IID_man"/>
</dbReference>
<evidence type="ECO:0000256" key="4">
    <source>
        <dbReference type="ARBA" id="ARBA00022597"/>
    </source>
</evidence>
<dbReference type="OrthoDB" id="9795582at2"/>
<dbReference type="RefSeq" id="WP_072986028.1">
    <property type="nucleotide sequence ID" value="NZ_FQZB01000006.1"/>
</dbReference>
<protein>
    <submittedName>
        <fullName evidence="10">PTS system N-acetylgalactosamine-specific EIID component, Man family</fullName>
    </submittedName>
</protein>
<reference evidence="10 11" key="1">
    <citation type="submission" date="2016-11" db="EMBL/GenBank/DDBJ databases">
        <authorList>
            <person name="Jaros S."/>
            <person name="Januszkiewicz K."/>
            <person name="Wedrychowicz H."/>
        </authorList>
    </citation>
    <scope>NUCLEOTIDE SEQUENCE [LARGE SCALE GENOMIC DNA]</scope>
    <source>
        <strain evidence="10 11">DSM 21758</strain>
    </source>
</reference>
<dbReference type="STRING" id="1121302.SAMN02745163_01473"/>
<proteinExistence type="predicted"/>